<dbReference type="SUPFAM" id="SSF52540">
    <property type="entry name" value="P-loop containing nucleoside triphosphate hydrolases"/>
    <property type="match status" value="1"/>
</dbReference>
<evidence type="ECO:0000256" key="8">
    <source>
        <dbReference type="RuleBase" id="RU369116"/>
    </source>
</evidence>
<keyword evidence="12" id="KW-1185">Reference proteome</keyword>
<dbReference type="InterPro" id="IPR046342">
    <property type="entry name" value="CBS_dom_sf"/>
</dbReference>
<keyword evidence="2 8" id="KW-0813">Transport</keyword>
<evidence type="ECO:0000256" key="3">
    <source>
        <dbReference type="ARBA" id="ARBA00022741"/>
    </source>
</evidence>
<dbReference type="SMART" id="SM00382">
    <property type="entry name" value="AAA"/>
    <property type="match status" value="1"/>
</dbReference>
<comment type="subunit">
    <text evidence="8">The complex is probably composed of two ATP-binding proteins, two transmembrane proteins and a solute-binding protein.</text>
</comment>
<keyword evidence="5" id="KW-0029">Amino-acid transport</keyword>
<dbReference type="InterPro" id="IPR003439">
    <property type="entry name" value="ABC_transporter-like_ATP-bd"/>
</dbReference>
<dbReference type="GeneID" id="93711605"/>
<evidence type="ECO:0000256" key="7">
    <source>
        <dbReference type="PROSITE-ProRule" id="PRU00703"/>
    </source>
</evidence>
<evidence type="ECO:0000313" key="11">
    <source>
        <dbReference type="EMBL" id="SFQ71904.1"/>
    </source>
</evidence>
<keyword evidence="8" id="KW-1003">Cell membrane</keyword>
<evidence type="ECO:0000259" key="9">
    <source>
        <dbReference type="PROSITE" id="PS50893"/>
    </source>
</evidence>
<feature type="domain" description="CBS" evidence="10">
    <location>
        <begin position="326"/>
        <end position="385"/>
    </location>
</feature>
<dbReference type="RefSeq" id="WP_061803274.1">
    <property type="nucleotide sequence ID" value="NZ_FOXX01000007.1"/>
</dbReference>
<dbReference type="EC" id="7.6.2.9" evidence="8"/>
<accession>A0A1I6ATA9</accession>
<gene>
    <name evidence="11" type="ORF">SAMN02745910_02979</name>
</gene>
<dbReference type="Proteomes" id="UP000182762">
    <property type="component" value="Unassembled WGS sequence"/>
</dbReference>
<feature type="domain" description="CBS" evidence="10">
    <location>
        <begin position="265"/>
        <end position="321"/>
    </location>
</feature>
<protein>
    <recommendedName>
        <fullName evidence="8">Quaternary amine transport ATP-binding protein</fullName>
        <ecNumber evidence="8">7.6.2.9</ecNumber>
    </recommendedName>
</protein>
<dbReference type="PROSITE" id="PS00211">
    <property type="entry name" value="ABC_TRANSPORTER_1"/>
    <property type="match status" value="1"/>
</dbReference>
<dbReference type="SUPFAM" id="SSF54631">
    <property type="entry name" value="CBS-domain pair"/>
    <property type="match status" value="1"/>
</dbReference>
<dbReference type="Pfam" id="PF00571">
    <property type="entry name" value="CBS"/>
    <property type="match status" value="2"/>
</dbReference>
<dbReference type="PANTHER" id="PTHR43869:SF1">
    <property type="entry name" value="GLYCINE BETAINE_PROLINE BETAINE TRANSPORT SYSTEM ATP-BINDING PROTEIN PROV"/>
    <property type="match status" value="1"/>
</dbReference>
<reference evidence="11 12" key="1">
    <citation type="submission" date="2016-10" db="EMBL/GenBank/DDBJ databases">
        <authorList>
            <person name="Varghese N."/>
            <person name="Submissions S."/>
        </authorList>
    </citation>
    <scope>NUCLEOTIDE SEQUENCE [LARGE SCALE GENOMIC DNA]</scope>
    <source>
        <strain evidence="11 12">DSM 13796</strain>
    </source>
</reference>
<evidence type="ECO:0000256" key="5">
    <source>
        <dbReference type="ARBA" id="ARBA00022970"/>
    </source>
</evidence>
<comment type="catalytic activity">
    <reaction evidence="8">
        <text>a quaternary ammonium(out) + ATP + H2O = a quaternary ammonium(in) + ADP + phosphate + H(+)</text>
        <dbReference type="Rhea" id="RHEA:11036"/>
        <dbReference type="ChEBI" id="CHEBI:15377"/>
        <dbReference type="ChEBI" id="CHEBI:15378"/>
        <dbReference type="ChEBI" id="CHEBI:30616"/>
        <dbReference type="ChEBI" id="CHEBI:35267"/>
        <dbReference type="ChEBI" id="CHEBI:43474"/>
        <dbReference type="ChEBI" id="CHEBI:456216"/>
    </reaction>
</comment>
<organism evidence="11 12">
    <name type="scientific">Priestia endophytica DSM 13796</name>
    <dbReference type="NCBI Taxonomy" id="1121089"/>
    <lineage>
        <taxon>Bacteria</taxon>
        <taxon>Bacillati</taxon>
        <taxon>Bacillota</taxon>
        <taxon>Bacilli</taxon>
        <taxon>Bacillales</taxon>
        <taxon>Bacillaceae</taxon>
        <taxon>Priestia</taxon>
    </lineage>
</organism>
<dbReference type="NCBIfam" id="TIGR01186">
    <property type="entry name" value="proV"/>
    <property type="match status" value="1"/>
</dbReference>
<evidence type="ECO:0000256" key="6">
    <source>
        <dbReference type="ARBA" id="ARBA00023122"/>
    </source>
</evidence>
<name>A0A1I6ATA9_9BACI</name>
<comment type="similarity">
    <text evidence="1 8">Belongs to the ABC transporter superfamily.</text>
</comment>
<dbReference type="PANTHER" id="PTHR43869">
    <property type="entry name" value="GLYCINE BETAINE/PROLINE BETAINE TRANSPORT SYSTEM ATP-BINDING PROTEIN PROV"/>
    <property type="match status" value="1"/>
</dbReference>
<sequence>MIRLEKIFKRYNDGFQALKDVNLTLESGKIHVIIGPSGCGKSTTMKHINRLITPSEGKIYIDDEDISQVNPVQLRRKIGYVIQSIGLFPHMTIADNVAIVPRLLKWDEDKISTKVDELLSLVNLDPHTYRDRYPNELSGGQQQRVGVVRALAAEPDIILMDEPFSALDPISREQLQDELSNLQENIKKTIVFVTHDMDEAIKIADNIVLMKDGEVVQVGSPDEILRHPANDFVKEFIGEKRLKGNGGDSSFDFEGDELPTVEEVMIPKPVTAYPERGLASSLKLMEKKKVDTLIVVDHHKKLLGYAPILNILKQYRDETKTLKDAMEPFTYVVHKNTPFTVALDYMSEHNLPYVPVVTKEGIFLGVITRGSMVKLMASAYSAEDEVI</sequence>
<evidence type="ECO:0000313" key="12">
    <source>
        <dbReference type="Proteomes" id="UP000182762"/>
    </source>
</evidence>
<evidence type="ECO:0000256" key="2">
    <source>
        <dbReference type="ARBA" id="ARBA00022448"/>
    </source>
</evidence>
<dbReference type="Gene3D" id="3.40.50.300">
    <property type="entry name" value="P-loop containing nucleotide triphosphate hydrolases"/>
    <property type="match status" value="1"/>
</dbReference>
<dbReference type="CDD" id="cd03295">
    <property type="entry name" value="ABC_OpuCA_Osmoprotection"/>
    <property type="match status" value="1"/>
</dbReference>
<evidence type="ECO:0000256" key="1">
    <source>
        <dbReference type="ARBA" id="ARBA00005417"/>
    </source>
</evidence>
<dbReference type="InterPro" id="IPR003593">
    <property type="entry name" value="AAA+_ATPase"/>
</dbReference>
<feature type="domain" description="ABC transporter" evidence="9">
    <location>
        <begin position="2"/>
        <end position="237"/>
    </location>
</feature>
<keyword evidence="8" id="KW-0997">Cell inner membrane</keyword>
<keyword evidence="8" id="KW-0472">Membrane</keyword>
<dbReference type="InterPro" id="IPR017871">
    <property type="entry name" value="ABC_transporter-like_CS"/>
</dbReference>
<evidence type="ECO:0000256" key="4">
    <source>
        <dbReference type="ARBA" id="ARBA00022840"/>
    </source>
</evidence>
<dbReference type="InterPro" id="IPR005892">
    <property type="entry name" value="Gly-betaine_transp_ATP-bd"/>
</dbReference>
<keyword evidence="4 8" id="KW-0067">ATP-binding</keyword>
<keyword evidence="3 8" id="KW-0547">Nucleotide-binding</keyword>
<evidence type="ECO:0000259" key="10">
    <source>
        <dbReference type="PROSITE" id="PS51371"/>
    </source>
</evidence>
<keyword evidence="6 7" id="KW-0129">CBS domain</keyword>
<proteinExistence type="inferred from homology"/>
<dbReference type="InterPro" id="IPR051921">
    <property type="entry name" value="ABC_osmolyte_uptake_ATP-bind"/>
</dbReference>
<dbReference type="PROSITE" id="PS50893">
    <property type="entry name" value="ABC_TRANSPORTER_2"/>
    <property type="match status" value="1"/>
</dbReference>
<dbReference type="InterPro" id="IPR027417">
    <property type="entry name" value="P-loop_NTPase"/>
</dbReference>
<dbReference type="PROSITE" id="PS51371">
    <property type="entry name" value="CBS"/>
    <property type="match status" value="2"/>
</dbReference>
<dbReference type="EMBL" id="FOXX01000007">
    <property type="protein sequence ID" value="SFQ71904.1"/>
    <property type="molecule type" value="Genomic_DNA"/>
</dbReference>
<comment type="caution">
    <text evidence="11">The sequence shown here is derived from an EMBL/GenBank/DDBJ whole genome shotgun (WGS) entry which is preliminary data.</text>
</comment>
<dbReference type="Gene3D" id="3.10.580.10">
    <property type="entry name" value="CBS-domain"/>
    <property type="match status" value="1"/>
</dbReference>
<dbReference type="Pfam" id="PF00005">
    <property type="entry name" value="ABC_tran"/>
    <property type="match status" value="1"/>
</dbReference>
<comment type="subcellular location">
    <subcellularLocation>
        <location evidence="8">Cell inner membrane</location>
        <topology evidence="8">Peripheral membrane protein</topology>
    </subcellularLocation>
</comment>
<dbReference type="SMART" id="SM00116">
    <property type="entry name" value="CBS"/>
    <property type="match status" value="2"/>
</dbReference>
<dbReference type="InterPro" id="IPR000644">
    <property type="entry name" value="CBS_dom"/>
</dbReference>
<dbReference type="GO" id="GO:0005524">
    <property type="term" value="F:ATP binding"/>
    <property type="evidence" value="ECO:0007669"/>
    <property type="project" value="UniProtKB-KW"/>
</dbReference>